<feature type="transmembrane region" description="Helical" evidence="6">
    <location>
        <begin position="143"/>
        <end position="166"/>
    </location>
</feature>
<keyword evidence="5 6" id="KW-0472">Membrane</keyword>
<evidence type="ECO:0000256" key="2">
    <source>
        <dbReference type="ARBA" id="ARBA00007783"/>
    </source>
</evidence>
<keyword evidence="6" id="KW-0813">Transport</keyword>
<name>A0ABX1TMD7_9GAMM</name>
<dbReference type="PRINTS" id="PR00164">
    <property type="entry name" value="ABC2TRNSPORT"/>
</dbReference>
<dbReference type="PROSITE" id="PS51012">
    <property type="entry name" value="ABC_TM2"/>
    <property type="match status" value="1"/>
</dbReference>
<evidence type="ECO:0000256" key="6">
    <source>
        <dbReference type="RuleBase" id="RU361157"/>
    </source>
</evidence>
<feature type="transmembrane region" description="Helical" evidence="6">
    <location>
        <begin position="222"/>
        <end position="245"/>
    </location>
</feature>
<evidence type="ECO:0000256" key="5">
    <source>
        <dbReference type="ARBA" id="ARBA00023136"/>
    </source>
</evidence>
<evidence type="ECO:0000256" key="4">
    <source>
        <dbReference type="ARBA" id="ARBA00022989"/>
    </source>
</evidence>
<gene>
    <name evidence="8" type="ORF">E4P82_16060</name>
</gene>
<comment type="caution">
    <text evidence="8">The sequence shown here is derived from an EMBL/GenBank/DDBJ whole genome shotgun (WGS) entry which is preliminary data.</text>
</comment>
<comment type="similarity">
    <text evidence="2 6">Belongs to the ABC-2 integral membrane protein family.</text>
</comment>
<comment type="subcellular location">
    <subcellularLocation>
        <location evidence="6">Cell inner membrane</location>
        <topology evidence="6">Multi-pass membrane protein</topology>
    </subcellularLocation>
    <subcellularLocation>
        <location evidence="1">Membrane</location>
        <topology evidence="1">Multi-pass membrane protein</topology>
    </subcellularLocation>
</comment>
<dbReference type="InterPro" id="IPR013525">
    <property type="entry name" value="ABC2_TM"/>
</dbReference>
<dbReference type="Proteomes" id="UP000760480">
    <property type="component" value="Unassembled WGS sequence"/>
</dbReference>
<feature type="transmembrane region" description="Helical" evidence="6">
    <location>
        <begin position="24"/>
        <end position="42"/>
    </location>
</feature>
<sequence length="335" mass="37455">MSFKRFWTVFVHRNWEFLRDRSSLTWNLLFPISLIAGFTFAFSGPGLDLYKVGLLNDTGDRNGSEFFQTRYIRFIPITDPSAALTKVERHQLDMLLDPAGRRYWINEESPKGYVLERILRGADAPPTFHKQSVSGRVIRYVDWVLPGVLAMNMMFSCLFGVGYVIVRYRKNGMLKRLKATPLRPLEFLSAQILSRLLLVLVSTVLVFIGTDLFVGFAMFGSYLALFVVFALGAVSLLSLGLLVAARATSEELAAGLLNALSWPMTFLSGVWFSLEGVHPFLQQCAQLAPLTHIIDASRAIMIDGASLADVSGHLLVLAAMSLGCMLIGAWMFRWE</sequence>
<organism evidence="8 9">
    <name type="scientific">Candidatus Competibacter phosphatis</name>
    <dbReference type="NCBI Taxonomy" id="221280"/>
    <lineage>
        <taxon>Bacteria</taxon>
        <taxon>Pseudomonadati</taxon>
        <taxon>Pseudomonadota</taxon>
        <taxon>Gammaproteobacteria</taxon>
        <taxon>Candidatus Competibacteraceae</taxon>
        <taxon>Candidatus Competibacter</taxon>
    </lineage>
</organism>
<evidence type="ECO:0000256" key="3">
    <source>
        <dbReference type="ARBA" id="ARBA00022692"/>
    </source>
</evidence>
<dbReference type="EMBL" id="SPMZ01000054">
    <property type="protein sequence ID" value="NMQ20575.1"/>
    <property type="molecule type" value="Genomic_DNA"/>
</dbReference>
<feature type="transmembrane region" description="Helical" evidence="6">
    <location>
        <begin position="187"/>
        <end position="210"/>
    </location>
</feature>
<evidence type="ECO:0000256" key="1">
    <source>
        <dbReference type="ARBA" id="ARBA00004141"/>
    </source>
</evidence>
<keyword evidence="6" id="KW-1003">Cell membrane</keyword>
<keyword evidence="4 6" id="KW-1133">Transmembrane helix</keyword>
<keyword evidence="9" id="KW-1185">Reference proteome</keyword>
<dbReference type="PANTHER" id="PTHR43027">
    <property type="entry name" value="DOXORUBICIN RESISTANCE ABC TRANSPORTER PERMEASE PROTEIN DRRC-RELATED"/>
    <property type="match status" value="1"/>
</dbReference>
<dbReference type="InterPro" id="IPR052902">
    <property type="entry name" value="ABC-2_transporter"/>
</dbReference>
<evidence type="ECO:0000313" key="9">
    <source>
        <dbReference type="Proteomes" id="UP000760480"/>
    </source>
</evidence>
<feature type="transmembrane region" description="Helical" evidence="6">
    <location>
        <begin position="314"/>
        <end position="332"/>
    </location>
</feature>
<evidence type="ECO:0000259" key="7">
    <source>
        <dbReference type="PROSITE" id="PS51012"/>
    </source>
</evidence>
<keyword evidence="3 6" id="KW-0812">Transmembrane</keyword>
<dbReference type="InterPro" id="IPR047817">
    <property type="entry name" value="ABC2_TM_bact-type"/>
</dbReference>
<accession>A0ABX1TMD7</accession>
<dbReference type="RefSeq" id="WP_169249843.1">
    <property type="nucleotide sequence ID" value="NZ_SPMZ01000054.1"/>
</dbReference>
<evidence type="ECO:0000313" key="8">
    <source>
        <dbReference type="EMBL" id="NMQ20575.1"/>
    </source>
</evidence>
<feature type="domain" description="ABC transmembrane type-2" evidence="7">
    <location>
        <begin position="108"/>
        <end position="335"/>
    </location>
</feature>
<dbReference type="Pfam" id="PF01061">
    <property type="entry name" value="ABC2_membrane"/>
    <property type="match status" value="1"/>
</dbReference>
<proteinExistence type="inferred from homology"/>
<dbReference type="InterPro" id="IPR000412">
    <property type="entry name" value="ABC_2_transport"/>
</dbReference>
<reference evidence="8 9" key="1">
    <citation type="submission" date="2019-03" db="EMBL/GenBank/DDBJ databases">
        <title>Metabolic reconstructions from genomes of highly enriched 'Candidatus Accumulibacter' and 'Candidatus Competibacter' bioreactor populations.</title>
        <authorList>
            <person name="Annavajhala M.K."/>
            <person name="Welles L."/>
            <person name="Abbas B."/>
            <person name="Sorokin D."/>
            <person name="Park H."/>
            <person name="Van Loosdrecht M."/>
            <person name="Chandran K."/>
        </authorList>
    </citation>
    <scope>NUCLEOTIDE SEQUENCE [LARGE SCALE GENOMIC DNA]</scope>
    <source>
        <strain evidence="8 9">SBR_G</strain>
    </source>
</reference>
<protein>
    <recommendedName>
        <fullName evidence="6">Transport permease protein</fullName>
    </recommendedName>
</protein>
<feature type="transmembrane region" description="Helical" evidence="6">
    <location>
        <begin position="252"/>
        <end position="272"/>
    </location>
</feature>
<dbReference type="PANTHER" id="PTHR43027:SF2">
    <property type="entry name" value="TRANSPORT PERMEASE PROTEIN"/>
    <property type="match status" value="1"/>
</dbReference>